<evidence type="ECO:0000313" key="1">
    <source>
        <dbReference type="EMBL" id="GAG85530.1"/>
    </source>
</evidence>
<organism evidence="1">
    <name type="scientific">marine sediment metagenome</name>
    <dbReference type="NCBI Taxonomy" id="412755"/>
    <lineage>
        <taxon>unclassified sequences</taxon>
        <taxon>metagenomes</taxon>
        <taxon>ecological metagenomes</taxon>
    </lineage>
</organism>
<dbReference type="EMBL" id="BART01018071">
    <property type="protein sequence ID" value="GAG85530.1"/>
    <property type="molecule type" value="Genomic_DNA"/>
</dbReference>
<comment type="caution">
    <text evidence="1">The sequence shown here is derived from an EMBL/GenBank/DDBJ whole genome shotgun (WGS) entry which is preliminary data.</text>
</comment>
<sequence>FDISNYKVYSLNELDSILTKIKKLYNRLHNNRGLINQIDDLMKNDFS</sequence>
<reference evidence="1" key="1">
    <citation type="journal article" date="2014" name="Front. Microbiol.">
        <title>High frequency of phylogenetically diverse reductive dehalogenase-homologous genes in deep subseafloor sedimentary metagenomes.</title>
        <authorList>
            <person name="Kawai M."/>
            <person name="Futagami T."/>
            <person name="Toyoda A."/>
            <person name="Takaki Y."/>
            <person name="Nishi S."/>
            <person name="Hori S."/>
            <person name="Arai W."/>
            <person name="Tsubouchi T."/>
            <person name="Morono Y."/>
            <person name="Uchiyama I."/>
            <person name="Ito T."/>
            <person name="Fujiyama A."/>
            <person name="Inagaki F."/>
            <person name="Takami H."/>
        </authorList>
    </citation>
    <scope>NUCLEOTIDE SEQUENCE</scope>
    <source>
        <strain evidence="1">Expedition CK06-06</strain>
    </source>
</reference>
<name>X1AS60_9ZZZZ</name>
<feature type="non-terminal residue" evidence="1">
    <location>
        <position position="1"/>
    </location>
</feature>
<proteinExistence type="predicted"/>
<dbReference type="AlphaFoldDB" id="X1AS60"/>
<protein>
    <submittedName>
        <fullName evidence="1">Uncharacterized protein</fullName>
    </submittedName>
</protein>
<accession>X1AS60</accession>
<gene>
    <name evidence="1" type="ORF">S01H4_34178</name>
</gene>